<dbReference type="GO" id="GO:0003682">
    <property type="term" value="F:chromatin binding"/>
    <property type="evidence" value="ECO:0007669"/>
    <property type="project" value="TreeGrafter"/>
</dbReference>
<evidence type="ECO:0000313" key="4">
    <source>
        <dbReference type="Proteomes" id="UP001385951"/>
    </source>
</evidence>
<evidence type="ECO:0000256" key="2">
    <source>
        <dbReference type="SAM" id="MobiDB-lite"/>
    </source>
</evidence>
<feature type="compositionally biased region" description="Pro residues" evidence="2">
    <location>
        <begin position="351"/>
        <end position="367"/>
    </location>
</feature>
<feature type="region of interest" description="Disordered" evidence="2">
    <location>
        <begin position="136"/>
        <end position="236"/>
    </location>
</feature>
<dbReference type="AlphaFoldDB" id="A0AAW0FV21"/>
<name>A0AAW0FV21_9APHY</name>
<feature type="region of interest" description="Disordered" evidence="2">
    <location>
        <begin position="341"/>
        <end position="375"/>
    </location>
</feature>
<dbReference type="GO" id="GO:0140658">
    <property type="term" value="F:ATP-dependent chromatin remodeler activity"/>
    <property type="evidence" value="ECO:0007669"/>
    <property type="project" value="TreeGrafter"/>
</dbReference>
<dbReference type="GO" id="GO:0000785">
    <property type="term" value="C:chromatin"/>
    <property type="evidence" value="ECO:0007669"/>
    <property type="project" value="TreeGrafter"/>
</dbReference>
<dbReference type="PANTHER" id="PTHR45623:SF17">
    <property type="entry name" value="CHROMODOMAIN-HELICASE-DNA-BINDING PROTEIN 3-RELATED"/>
    <property type="match status" value="1"/>
</dbReference>
<sequence>MVLDHLIVQKMDDDDGKEDVQNILMFGAQALFEDGTENSKEIHYSENDIENLIERTENETPEAEQSGGNKDALFSFAKVWSAEKDSLEEMSEETAKQAEQVDSWAQTLERIAAERQLAQAEEAIMSGRGVRRKAAATFPAQDLPPELADTPTKNVEKKDKKKNKGKGKAVASDDSDFYAGVASGSGSGTESDTGSAVDDPLKNLEGPSDGKHKRKRTGDSPGHAGPLPLPRASRRSPVPNVCGLCSTVHDDGECYMTESPENLAEYRRILISHAGEESIEERRAAIAIIDETLHRLGKMHLIYGQPLHLVDISDYPPALQRPNATSSAGVPASFIQSVQKSKKAAVKSGPSKPPKPAKPPAPKPYKPPTHSSTVLNGVASSSKLVSSAVAGPSKASNSALFTTAPRPRQSLPAIVPPSVPGLSSIPLHAGTSIVPYPMIDTYVARLPQATAINANGVPGSSADKGISSASKASTSAKATNVGKASKNAVAGPSNSKRARSPPPANISKTKKLKPTGLVDCPVCNGASHTSMAQCPLILLGNAEKTKLEILRLGTNPANASIVQDLYNVYQIQKKQETSTKS</sequence>
<gene>
    <name evidence="3" type="ORF">QCA50_016357</name>
</gene>
<keyword evidence="4" id="KW-1185">Reference proteome</keyword>
<dbReference type="Proteomes" id="UP001385951">
    <property type="component" value="Unassembled WGS sequence"/>
</dbReference>
<accession>A0AAW0FV21</accession>
<proteinExistence type="predicted"/>
<evidence type="ECO:0000256" key="1">
    <source>
        <dbReference type="ARBA" id="ARBA00023242"/>
    </source>
</evidence>
<reference evidence="3 4" key="1">
    <citation type="submission" date="2022-09" db="EMBL/GenBank/DDBJ databases">
        <authorList>
            <person name="Palmer J.M."/>
        </authorList>
    </citation>
    <scope>NUCLEOTIDE SEQUENCE [LARGE SCALE GENOMIC DNA]</scope>
    <source>
        <strain evidence="3 4">DSM 7382</strain>
    </source>
</reference>
<comment type="caution">
    <text evidence="3">The sequence shown here is derived from an EMBL/GenBank/DDBJ whole genome shotgun (WGS) entry which is preliminary data.</text>
</comment>
<feature type="region of interest" description="Disordered" evidence="2">
    <location>
        <begin position="476"/>
        <end position="511"/>
    </location>
</feature>
<keyword evidence="1" id="KW-0539">Nucleus</keyword>
<dbReference type="GO" id="GO:0016887">
    <property type="term" value="F:ATP hydrolysis activity"/>
    <property type="evidence" value="ECO:0007669"/>
    <property type="project" value="TreeGrafter"/>
</dbReference>
<dbReference type="GO" id="GO:0042393">
    <property type="term" value="F:histone binding"/>
    <property type="evidence" value="ECO:0007669"/>
    <property type="project" value="TreeGrafter"/>
</dbReference>
<evidence type="ECO:0000313" key="3">
    <source>
        <dbReference type="EMBL" id="KAK7680575.1"/>
    </source>
</evidence>
<dbReference type="GO" id="GO:0005634">
    <property type="term" value="C:nucleus"/>
    <property type="evidence" value="ECO:0007669"/>
    <property type="project" value="TreeGrafter"/>
</dbReference>
<dbReference type="EMBL" id="JASBNA010000048">
    <property type="protein sequence ID" value="KAK7680575.1"/>
    <property type="molecule type" value="Genomic_DNA"/>
</dbReference>
<dbReference type="PANTHER" id="PTHR45623">
    <property type="entry name" value="CHROMODOMAIN-HELICASE-DNA-BINDING PROTEIN 3-RELATED-RELATED"/>
    <property type="match status" value="1"/>
</dbReference>
<dbReference type="GO" id="GO:0003677">
    <property type="term" value="F:DNA binding"/>
    <property type="evidence" value="ECO:0007669"/>
    <property type="project" value="TreeGrafter"/>
</dbReference>
<protein>
    <submittedName>
        <fullName evidence="3">Uncharacterized protein</fullName>
    </submittedName>
</protein>
<organism evidence="3 4">
    <name type="scientific">Cerrena zonata</name>
    <dbReference type="NCBI Taxonomy" id="2478898"/>
    <lineage>
        <taxon>Eukaryota</taxon>
        <taxon>Fungi</taxon>
        <taxon>Dikarya</taxon>
        <taxon>Basidiomycota</taxon>
        <taxon>Agaricomycotina</taxon>
        <taxon>Agaricomycetes</taxon>
        <taxon>Polyporales</taxon>
        <taxon>Cerrenaceae</taxon>
        <taxon>Cerrena</taxon>
    </lineage>
</organism>